<dbReference type="Gene3D" id="1.20.120.1910">
    <property type="entry name" value="Cysteine-tRNA ligase, C-terminal anti-codon recognition domain"/>
    <property type="match status" value="1"/>
</dbReference>
<evidence type="ECO:0000313" key="14">
    <source>
        <dbReference type="EMBL" id="MEQ6917380.1"/>
    </source>
</evidence>
<evidence type="ECO:0000256" key="8">
    <source>
        <dbReference type="ARBA" id="ARBA00022833"/>
    </source>
</evidence>
<keyword evidence="8 12" id="KW-0862">Zinc</keyword>
<feature type="binding site" evidence="12">
    <location>
        <position position="27"/>
    </location>
    <ligand>
        <name>Zn(2+)</name>
        <dbReference type="ChEBI" id="CHEBI:29105"/>
    </ligand>
</feature>
<evidence type="ECO:0000256" key="7">
    <source>
        <dbReference type="ARBA" id="ARBA00022741"/>
    </source>
</evidence>
<dbReference type="EMBL" id="JBEGCJ010000003">
    <property type="protein sequence ID" value="MEQ6917380.1"/>
    <property type="molecule type" value="Genomic_DNA"/>
</dbReference>
<dbReference type="CDD" id="cd00672">
    <property type="entry name" value="CysRS_core"/>
    <property type="match status" value="1"/>
</dbReference>
<comment type="subunit">
    <text evidence="3 12">Monomer.</text>
</comment>
<dbReference type="InterPro" id="IPR056411">
    <property type="entry name" value="CysS_C"/>
</dbReference>
<dbReference type="EC" id="6.1.1.16" evidence="12"/>
<evidence type="ECO:0000256" key="4">
    <source>
        <dbReference type="ARBA" id="ARBA00022490"/>
    </source>
</evidence>
<dbReference type="SMART" id="SM00840">
    <property type="entry name" value="DALR_2"/>
    <property type="match status" value="1"/>
</dbReference>
<feature type="short sequence motif" description="'HIGH' region" evidence="12">
    <location>
        <begin position="29"/>
        <end position="39"/>
    </location>
</feature>
<evidence type="ECO:0000256" key="3">
    <source>
        <dbReference type="ARBA" id="ARBA00011245"/>
    </source>
</evidence>
<dbReference type="HAMAP" id="MF_00041">
    <property type="entry name" value="Cys_tRNA_synth"/>
    <property type="match status" value="1"/>
</dbReference>
<dbReference type="InterPro" id="IPR009080">
    <property type="entry name" value="tRNAsynth_Ia_anticodon-bd"/>
</dbReference>
<comment type="subcellular location">
    <subcellularLocation>
        <location evidence="1 12">Cytoplasm</location>
    </subcellularLocation>
</comment>
<sequence length="471" mass="52682">MQIYNTLTRRKEPLTPLEPGKVRMYVCGMTVYDYCHLGHARVMVAFDVITRYLRARGLEVTYVRNVTDIDDKILKRADENGETIASLTERMIEAMHEDEARLSVLPPDQEPRATRHIGEIIAMIETLIDKGFAYAADNGDVYYRVRRFERYGALSNRDPDEMRSGARIEVDEHKEDPLDFVLWKAAKPGEASWSSPWGEGRPGWHIECSAMSTCCLGETFDIHGGGPDLMFPHHENEIAQSEAATGHRYVNTWMHAGAVRVSQEKMSKSLGNFFTIREVLEHHDPEVVRYLLVASHYRSPINYAPESLAEARKSLERFYHALEGLALDGDTEAASLDQSGDGGHAARFAAAMDDDFNTPEALSVLFDLARELNRARKETPNRAPALAAELRRLGGVLGLLQQDPSTFLKGGAGDLPLAEDEIQARIDERAEAKKAKDFARADAIRDELAALGIILKDAREGTTWVFENPGD</sequence>
<dbReference type="Pfam" id="PF23493">
    <property type="entry name" value="CysS_C"/>
    <property type="match status" value="1"/>
</dbReference>
<evidence type="ECO:0000256" key="1">
    <source>
        <dbReference type="ARBA" id="ARBA00004496"/>
    </source>
</evidence>
<dbReference type="Gene3D" id="3.40.50.620">
    <property type="entry name" value="HUPs"/>
    <property type="match status" value="1"/>
</dbReference>
<dbReference type="SUPFAM" id="SSF47323">
    <property type="entry name" value="Anticodon-binding domain of a subclass of class I aminoacyl-tRNA synthetases"/>
    <property type="match status" value="1"/>
</dbReference>
<evidence type="ECO:0000256" key="9">
    <source>
        <dbReference type="ARBA" id="ARBA00022840"/>
    </source>
</evidence>
<reference evidence="14 15" key="1">
    <citation type="submission" date="2024-05" db="EMBL/GenBank/DDBJ databases">
        <title>Halomonas sp. SSM6 16S ribosomal RNA gene Genome sequencing and assembly.</title>
        <authorList>
            <person name="Yook S."/>
        </authorList>
    </citation>
    <scope>NUCLEOTIDE SEQUENCE [LARGE SCALE GENOMIC DNA]</scope>
    <source>
        <strain evidence="14 15">SSM6</strain>
    </source>
</reference>
<dbReference type="CDD" id="cd07963">
    <property type="entry name" value="Anticodon_Ia_Cys"/>
    <property type="match status" value="1"/>
</dbReference>
<feature type="domain" description="Cysteinyl-tRNA synthetase class Ia DALR" evidence="13">
    <location>
        <begin position="347"/>
        <end position="408"/>
    </location>
</feature>
<comment type="cofactor">
    <cofactor evidence="12">
        <name>Zn(2+)</name>
        <dbReference type="ChEBI" id="CHEBI:29105"/>
    </cofactor>
    <text evidence="12">Binds 1 zinc ion per subunit.</text>
</comment>
<comment type="similarity">
    <text evidence="2 12">Belongs to the class-I aminoacyl-tRNA synthetase family.</text>
</comment>
<keyword evidence="10 12" id="KW-0648">Protein biosynthesis</keyword>
<evidence type="ECO:0000256" key="12">
    <source>
        <dbReference type="HAMAP-Rule" id="MF_00041"/>
    </source>
</evidence>
<organism evidence="14 15">
    <name type="scientific">Halomonas aquatica</name>
    <dbReference type="NCBI Taxonomy" id="3151123"/>
    <lineage>
        <taxon>Bacteria</taxon>
        <taxon>Pseudomonadati</taxon>
        <taxon>Pseudomonadota</taxon>
        <taxon>Gammaproteobacteria</taxon>
        <taxon>Oceanospirillales</taxon>
        <taxon>Halomonadaceae</taxon>
        <taxon>Halomonas</taxon>
    </lineage>
</organism>
<dbReference type="GO" id="GO:0004817">
    <property type="term" value="F:cysteine-tRNA ligase activity"/>
    <property type="evidence" value="ECO:0007669"/>
    <property type="project" value="UniProtKB-EC"/>
</dbReference>
<comment type="caution">
    <text evidence="14">The sequence shown here is derived from an EMBL/GenBank/DDBJ whole genome shotgun (WGS) entry which is preliminary data.</text>
</comment>
<dbReference type="Pfam" id="PF09190">
    <property type="entry name" value="DALR_2"/>
    <property type="match status" value="1"/>
</dbReference>
<gene>
    <name evidence="12 14" type="primary">cysS</name>
    <name evidence="14" type="ORF">ABE960_07605</name>
</gene>
<keyword evidence="5 12" id="KW-0436">Ligase</keyword>
<keyword evidence="9 12" id="KW-0067">ATP-binding</keyword>
<dbReference type="RefSeq" id="WP_349761642.1">
    <property type="nucleotide sequence ID" value="NZ_JBEGCJ010000003.1"/>
</dbReference>
<feature type="binding site" evidence="12">
    <location>
        <position position="208"/>
    </location>
    <ligand>
        <name>Zn(2+)</name>
        <dbReference type="ChEBI" id="CHEBI:29105"/>
    </ligand>
</feature>
<proteinExistence type="inferred from homology"/>
<dbReference type="PANTHER" id="PTHR10890:SF3">
    <property type="entry name" value="CYSTEINE--TRNA LIGASE, CYTOPLASMIC"/>
    <property type="match status" value="1"/>
</dbReference>
<dbReference type="NCBIfam" id="TIGR00435">
    <property type="entry name" value="cysS"/>
    <property type="match status" value="1"/>
</dbReference>
<accession>A0ABV1NF17</accession>
<evidence type="ECO:0000256" key="2">
    <source>
        <dbReference type="ARBA" id="ARBA00005594"/>
    </source>
</evidence>
<evidence type="ECO:0000256" key="10">
    <source>
        <dbReference type="ARBA" id="ARBA00022917"/>
    </source>
</evidence>
<evidence type="ECO:0000256" key="5">
    <source>
        <dbReference type="ARBA" id="ARBA00022598"/>
    </source>
</evidence>
<dbReference type="Pfam" id="PF01406">
    <property type="entry name" value="tRNA-synt_1e"/>
    <property type="match status" value="1"/>
</dbReference>
<feature type="binding site" evidence="12">
    <location>
        <position position="268"/>
    </location>
    <ligand>
        <name>ATP</name>
        <dbReference type="ChEBI" id="CHEBI:30616"/>
    </ligand>
</feature>
<feature type="binding site" evidence="12">
    <location>
        <position position="233"/>
    </location>
    <ligand>
        <name>Zn(2+)</name>
        <dbReference type="ChEBI" id="CHEBI:29105"/>
    </ligand>
</feature>
<dbReference type="Proteomes" id="UP001442468">
    <property type="component" value="Unassembled WGS sequence"/>
</dbReference>
<feature type="short sequence motif" description="'KMSKS' region" evidence="12">
    <location>
        <begin position="265"/>
        <end position="269"/>
    </location>
</feature>
<evidence type="ECO:0000313" key="15">
    <source>
        <dbReference type="Proteomes" id="UP001442468"/>
    </source>
</evidence>
<dbReference type="PANTHER" id="PTHR10890">
    <property type="entry name" value="CYSTEINYL-TRNA SYNTHETASE"/>
    <property type="match status" value="1"/>
</dbReference>
<keyword evidence="7 12" id="KW-0547">Nucleotide-binding</keyword>
<dbReference type="InterPro" id="IPR015803">
    <property type="entry name" value="Cys-tRNA-ligase"/>
</dbReference>
<keyword evidence="4 12" id="KW-0963">Cytoplasm</keyword>
<evidence type="ECO:0000256" key="6">
    <source>
        <dbReference type="ARBA" id="ARBA00022723"/>
    </source>
</evidence>
<dbReference type="PRINTS" id="PR00983">
    <property type="entry name" value="TRNASYNTHCYS"/>
</dbReference>
<evidence type="ECO:0000256" key="11">
    <source>
        <dbReference type="ARBA" id="ARBA00023146"/>
    </source>
</evidence>
<protein>
    <recommendedName>
        <fullName evidence="12">Cysteine--tRNA ligase</fullName>
        <ecNumber evidence="12">6.1.1.16</ecNumber>
    </recommendedName>
    <alternativeName>
        <fullName evidence="12">Cysteinyl-tRNA synthetase</fullName>
        <shortName evidence="12">CysRS</shortName>
    </alternativeName>
</protein>
<feature type="binding site" evidence="12">
    <location>
        <position position="237"/>
    </location>
    <ligand>
        <name>Zn(2+)</name>
        <dbReference type="ChEBI" id="CHEBI:29105"/>
    </ligand>
</feature>
<keyword evidence="11 12" id="KW-0030">Aminoacyl-tRNA synthetase</keyword>
<dbReference type="InterPro" id="IPR024909">
    <property type="entry name" value="Cys-tRNA/MSH_ligase"/>
</dbReference>
<evidence type="ECO:0000259" key="13">
    <source>
        <dbReference type="SMART" id="SM00840"/>
    </source>
</evidence>
<keyword evidence="15" id="KW-1185">Reference proteome</keyword>
<dbReference type="InterPro" id="IPR014729">
    <property type="entry name" value="Rossmann-like_a/b/a_fold"/>
</dbReference>
<dbReference type="InterPro" id="IPR015273">
    <property type="entry name" value="Cys-tRNA-synt_Ia_DALR"/>
</dbReference>
<comment type="catalytic activity">
    <reaction evidence="12">
        <text>tRNA(Cys) + L-cysteine + ATP = L-cysteinyl-tRNA(Cys) + AMP + diphosphate</text>
        <dbReference type="Rhea" id="RHEA:17773"/>
        <dbReference type="Rhea" id="RHEA-COMP:9661"/>
        <dbReference type="Rhea" id="RHEA-COMP:9679"/>
        <dbReference type="ChEBI" id="CHEBI:30616"/>
        <dbReference type="ChEBI" id="CHEBI:33019"/>
        <dbReference type="ChEBI" id="CHEBI:35235"/>
        <dbReference type="ChEBI" id="CHEBI:78442"/>
        <dbReference type="ChEBI" id="CHEBI:78517"/>
        <dbReference type="ChEBI" id="CHEBI:456215"/>
        <dbReference type="EC" id="6.1.1.16"/>
    </reaction>
</comment>
<name>A0ABV1NF17_9GAMM</name>
<dbReference type="SUPFAM" id="SSF52374">
    <property type="entry name" value="Nucleotidylyl transferase"/>
    <property type="match status" value="1"/>
</dbReference>
<keyword evidence="6 12" id="KW-0479">Metal-binding</keyword>
<dbReference type="InterPro" id="IPR032678">
    <property type="entry name" value="tRNA-synt_1_cat_dom"/>
</dbReference>